<dbReference type="EMBL" id="CP163443">
    <property type="protein sequence ID" value="XDQ56712.1"/>
    <property type="molecule type" value="Genomic_DNA"/>
</dbReference>
<organism evidence="4">
    <name type="scientific">Streptomyces sp. R41</name>
    <dbReference type="NCBI Taxonomy" id="3238632"/>
    <lineage>
        <taxon>Bacteria</taxon>
        <taxon>Bacillati</taxon>
        <taxon>Actinomycetota</taxon>
        <taxon>Actinomycetes</taxon>
        <taxon>Kitasatosporales</taxon>
        <taxon>Streptomycetaceae</taxon>
        <taxon>Streptomyces</taxon>
    </lineage>
</organism>
<dbReference type="Gene3D" id="3.30.300.30">
    <property type="match status" value="1"/>
</dbReference>
<name>A0AB39RKP4_9ACTN</name>
<dbReference type="GO" id="GO:0006633">
    <property type="term" value="P:fatty acid biosynthetic process"/>
    <property type="evidence" value="ECO:0007669"/>
    <property type="project" value="TreeGrafter"/>
</dbReference>
<sequence length="561" mass="58432">MSAPSLVSWLDAPSVDTGVNFRLQEAGWERHTYAELAQLSHGAARTLTAAGVGHDDIVALVLPSGPAFLAAFFGTLLAGATPAPLAPPIAGAPATPGYDDRMTGLLTAARPRAVVADAPLSGPLPRDVALVPGAELLAPTGRGGGHTADPGRPETTAPPHPAVRGLVQFTSGSSGRARGVYLDSAALAAHVAAIRGWLDASPGCVWASWLPVHHDMGLVGCLLGAVLGQDELWLTRPEAFVRRPLEYLECFGRHGASISATPAFGLDHILRKVRPEDLSGLDFSGWRSLVVGAERIPPGTLQGFHALLGPRGLSRRALLPAYGLAEAALAVTGLRHGQSWAEEKSVVGCGTPLPGITVRIVDDHGNELPDRGVGEIAVRSPYLAVDHLGDGAGGTRTENGELRTGDAGFVADGQLFVRGRIGDSLKLRGLRIFAEDVEQNLRRAGGLPPRAAVVLGEDVTGAVAAAVIEDGAPATGGPQDADVLRMLRHAVPGAEAVVRRVPRGALPRTPSGKPRRRMIWRAFVESSREVDGAHLGASSREVDGAHLVESSRQVVAPHPES</sequence>
<evidence type="ECO:0000259" key="3">
    <source>
        <dbReference type="Pfam" id="PF00501"/>
    </source>
</evidence>
<dbReference type="GO" id="GO:0070566">
    <property type="term" value="F:adenylyltransferase activity"/>
    <property type="evidence" value="ECO:0007669"/>
    <property type="project" value="TreeGrafter"/>
</dbReference>
<dbReference type="InterPro" id="IPR042099">
    <property type="entry name" value="ANL_N_sf"/>
</dbReference>
<dbReference type="InterPro" id="IPR000873">
    <property type="entry name" value="AMP-dep_synth/lig_dom"/>
</dbReference>
<dbReference type="GO" id="GO:0005886">
    <property type="term" value="C:plasma membrane"/>
    <property type="evidence" value="ECO:0007669"/>
    <property type="project" value="TreeGrafter"/>
</dbReference>
<reference evidence="4" key="1">
    <citation type="submission" date="2024-07" db="EMBL/GenBank/DDBJ databases">
        <authorList>
            <person name="Yu S.T."/>
        </authorList>
    </citation>
    <scope>NUCLEOTIDE SEQUENCE</scope>
    <source>
        <strain evidence="4">R41</strain>
    </source>
</reference>
<dbReference type="RefSeq" id="WP_369249784.1">
    <property type="nucleotide sequence ID" value="NZ_CP163443.1"/>
</dbReference>
<evidence type="ECO:0000256" key="1">
    <source>
        <dbReference type="ARBA" id="ARBA00006432"/>
    </source>
</evidence>
<gene>
    <name evidence="4" type="ORF">AB5J53_36075</name>
</gene>
<dbReference type="AlphaFoldDB" id="A0AB39RKP4"/>
<protein>
    <submittedName>
        <fullName evidence="4">AMP-binding protein</fullName>
    </submittedName>
</protein>
<comment type="similarity">
    <text evidence="1">Belongs to the ATP-dependent AMP-binding enzyme family.</text>
</comment>
<evidence type="ECO:0000256" key="2">
    <source>
        <dbReference type="SAM" id="MobiDB-lite"/>
    </source>
</evidence>
<dbReference type="SUPFAM" id="SSF56801">
    <property type="entry name" value="Acetyl-CoA synthetase-like"/>
    <property type="match status" value="1"/>
</dbReference>
<feature type="region of interest" description="Disordered" evidence="2">
    <location>
        <begin position="534"/>
        <end position="561"/>
    </location>
</feature>
<dbReference type="PANTHER" id="PTHR22754:SF32">
    <property type="entry name" value="DISCO-INTERACTING PROTEIN 2"/>
    <property type="match status" value="1"/>
</dbReference>
<dbReference type="InterPro" id="IPR045851">
    <property type="entry name" value="AMP-bd_C_sf"/>
</dbReference>
<dbReference type="PANTHER" id="PTHR22754">
    <property type="entry name" value="DISCO-INTERACTING PROTEIN 2 DIP2 -RELATED"/>
    <property type="match status" value="1"/>
</dbReference>
<feature type="region of interest" description="Disordered" evidence="2">
    <location>
        <begin position="139"/>
        <end position="161"/>
    </location>
</feature>
<accession>A0AB39RKP4</accession>
<dbReference type="PROSITE" id="PS00455">
    <property type="entry name" value="AMP_BINDING"/>
    <property type="match status" value="1"/>
</dbReference>
<dbReference type="Pfam" id="PF00501">
    <property type="entry name" value="AMP-binding"/>
    <property type="match status" value="1"/>
</dbReference>
<proteinExistence type="inferred from homology"/>
<feature type="domain" description="AMP-dependent synthetase/ligase" evidence="3">
    <location>
        <begin position="26"/>
        <end position="384"/>
    </location>
</feature>
<evidence type="ECO:0000313" key="4">
    <source>
        <dbReference type="EMBL" id="XDQ56712.1"/>
    </source>
</evidence>
<dbReference type="InterPro" id="IPR020845">
    <property type="entry name" value="AMP-binding_CS"/>
</dbReference>
<dbReference type="Gene3D" id="3.40.50.12780">
    <property type="entry name" value="N-terminal domain of ligase-like"/>
    <property type="match status" value="1"/>
</dbReference>